<evidence type="ECO:0000313" key="4">
    <source>
        <dbReference type="EMBL" id="KIK32138.1"/>
    </source>
</evidence>
<dbReference type="Gene3D" id="3.40.50.300">
    <property type="entry name" value="P-loop containing nucleotide triphosphate hydrolases"/>
    <property type="match status" value="1"/>
</dbReference>
<dbReference type="PANTHER" id="PTHR10039">
    <property type="entry name" value="AMELOGENIN"/>
    <property type="match status" value="1"/>
</dbReference>
<keyword evidence="5" id="KW-1185">Reference proteome</keyword>
<reference evidence="5" key="2">
    <citation type="submission" date="2015-01" db="EMBL/GenBank/DDBJ databases">
        <title>Evolutionary Origins and Diversification of the Mycorrhizal Mutualists.</title>
        <authorList>
            <consortium name="DOE Joint Genome Institute"/>
            <consortium name="Mycorrhizal Genomics Consortium"/>
            <person name="Kohler A."/>
            <person name="Kuo A."/>
            <person name="Nagy L.G."/>
            <person name="Floudas D."/>
            <person name="Copeland A."/>
            <person name="Barry K.W."/>
            <person name="Cichocki N."/>
            <person name="Veneault-Fourrey C."/>
            <person name="LaButti K."/>
            <person name="Lindquist E.A."/>
            <person name="Lipzen A."/>
            <person name="Lundell T."/>
            <person name="Morin E."/>
            <person name="Murat C."/>
            <person name="Riley R."/>
            <person name="Ohm R."/>
            <person name="Sun H."/>
            <person name="Tunlid A."/>
            <person name="Henrissat B."/>
            <person name="Grigoriev I.V."/>
            <person name="Hibbett D.S."/>
            <person name="Martin F."/>
        </authorList>
    </citation>
    <scope>NUCLEOTIDE SEQUENCE [LARGE SCALE GENOMIC DNA]</scope>
    <source>
        <strain evidence="5">UH-Slu-Lm8-n1</strain>
    </source>
</reference>
<evidence type="ECO:0000256" key="1">
    <source>
        <dbReference type="ARBA" id="ARBA00022737"/>
    </source>
</evidence>
<feature type="compositionally biased region" description="Polar residues" evidence="2">
    <location>
        <begin position="40"/>
        <end position="54"/>
    </location>
</feature>
<evidence type="ECO:0000313" key="5">
    <source>
        <dbReference type="Proteomes" id="UP000054485"/>
    </source>
</evidence>
<dbReference type="InParanoid" id="A0A0D0AJL1"/>
<dbReference type="OrthoDB" id="3267051at2759"/>
<feature type="domain" description="Nephrocystin 3-like N-terminal" evidence="3">
    <location>
        <begin position="326"/>
        <end position="458"/>
    </location>
</feature>
<feature type="non-terminal residue" evidence="4">
    <location>
        <position position="459"/>
    </location>
</feature>
<feature type="region of interest" description="Disordered" evidence="2">
    <location>
        <begin position="81"/>
        <end position="100"/>
    </location>
</feature>
<gene>
    <name evidence="4" type="ORF">CY34DRAFT_182822</name>
</gene>
<dbReference type="PANTHER" id="PTHR10039:SF17">
    <property type="entry name" value="FUNGAL STAND N-TERMINAL GOODBYE DOMAIN-CONTAINING PROTEIN-RELATED"/>
    <property type="match status" value="1"/>
</dbReference>
<protein>
    <recommendedName>
        <fullName evidence="3">Nephrocystin 3-like N-terminal domain-containing protein</fullName>
    </recommendedName>
</protein>
<name>A0A0D0AJL1_9AGAM</name>
<dbReference type="EMBL" id="KN836385">
    <property type="protein sequence ID" value="KIK32138.1"/>
    <property type="molecule type" value="Genomic_DNA"/>
</dbReference>
<organism evidence="4 5">
    <name type="scientific">Suillus luteus UH-Slu-Lm8-n1</name>
    <dbReference type="NCBI Taxonomy" id="930992"/>
    <lineage>
        <taxon>Eukaryota</taxon>
        <taxon>Fungi</taxon>
        <taxon>Dikarya</taxon>
        <taxon>Basidiomycota</taxon>
        <taxon>Agaricomycotina</taxon>
        <taxon>Agaricomycetes</taxon>
        <taxon>Agaricomycetidae</taxon>
        <taxon>Boletales</taxon>
        <taxon>Suillineae</taxon>
        <taxon>Suillaceae</taxon>
        <taxon>Suillus</taxon>
    </lineage>
</organism>
<keyword evidence="1" id="KW-0677">Repeat</keyword>
<dbReference type="SUPFAM" id="SSF52540">
    <property type="entry name" value="P-loop containing nucleoside triphosphate hydrolases"/>
    <property type="match status" value="1"/>
</dbReference>
<proteinExistence type="predicted"/>
<sequence>MSLPRGVYYALYQLFGTLIFLRFDSHQLLFTMTRRKGKSLGNSTQQTNKSSEATASGRGLHRPRSKAGQLFGKFKDKLGFSDSHSPSPAPSNIEGQAGPSGVEVEANTQLALQGAQEAEQRMRSLPEPEITVASALQGAQEDLDVLENFEEYLKPLKIFDAVIGEISDAHPYAKIALGVLSCAAKIILAQRDRDDSIRELLRKLGEVYSFTQNEMLGKISSMHPILGKISQQTCECADFVKKYSETTNFWKRLGKNVLSETEDTIKKYNDVFDRLMQNFRDNLTREVTIHVLYTEETLELSSMAYADGAGLDTRKQCLEGTRTEILSQITEWVNSTRDNVPCVLWLSGPAGKGKSAIAHTIAKSFEDMGGLGSCYSFDRQREADRRHEKIFSTIARDLADRDPEMRRALADTVKTASSLKKTADIAQQWQKLLIEPLEKSSRSSGEPVVIVIDALDESG</sequence>
<reference evidence="4 5" key="1">
    <citation type="submission" date="2014-04" db="EMBL/GenBank/DDBJ databases">
        <authorList>
            <consortium name="DOE Joint Genome Institute"/>
            <person name="Kuo A."/>
            <person name="Ruytinx J."/>
            <person name="Rineau F."/>
            <person name="Colpaert J."/>
            <person name="Kohler A."/>
            <person name="Nagy L.G."/>
            <person name="Floudas D."/>
            <person name="Copeland A."/>
            <person name="Barry K.W."/>
            <person name="Cichocki N."/>
            <person name="Veneault-Fourrey C."/>
            <person name="LaButti K."/>
            <person name="Lindquist E.A."/>
            <person name="Lipzen A."/>
            <person name="Lundell T."/>
            <person name="Morin E."/>
            <person name="Murat C."/>
            <person name="Sun H."/>
            <person name="Tunlid A."/>
            <person name="Henrissat B."/>
            <person name="Grigoriev I.V."/>
            <person name="Hibbett D.S."/>
            <person name="Martin F."/>
            <person name="Nordberg H.P."/>
            <person name="Cantor M.N."/>
            <person name="Hua S.X."/>
        </authorList>
    </citation>
    <scope>NUCLEOTIDE SEQUENCE [LARGE SCALE GENOMIC DNA]</scope>
    <source>
        <strain evidence="4 5">UH-Slu-Lm8-n1</strain>
    </source>
</reference>
<evidence type="ECO:0000259" key="3">
    <source>
        <dbReference type="Pfam" id="PF24883"/>
    </source>
</evidence>
<feature type="region of interest" description="Disordered" evidence="2">
    <location>
        <begin position="38"/>
        <end position="66"/>
    </location>
</feature>
<dbReference type="Pfam" id="PF24883">
    <property type="entry name" value="NPHP3_N"/>
    <property type="match status" value="1"/>
</dbReference>
<accession>A0A0D0AJL1</accession>
<dbReference type="InterPro" id="IPR056884">
    <property type="entry name" value="NPHP3-like_N"/>
</dbReference>
<dbReference type="HOGENOM" id="CLU_048065_0_0_1"/>
<dbReference type="InterPro" id="IPR027417">
    <property type="entry name" value="P-loop_NTPase"/>
</dbReference>
<dbReference type="Proteomes" id="UP000054485">
    <property type="component" value="Unassembled WGS sequence"/>
</dbReference>
<evidence type="ECO:0000256" key="2">
    <source>
        <dbReference type="SAM" id="MobiDB-lite"/>
    </source>
</evidence>
<dbReference type="AlphaFoldDB" id="A0A0D0AJL1"/>
<dbReference type="STRING" id="930992.A0A0D0AJL1"/>